<sequence length="80" mass="8868">MNCALGGALSIKGSRYSQTLFNQLEDKVNEVDFVYWESVGNSGVSKSWIIWGRKRLSKYEARENLKPGIICSVTAAPPTT</sequence>
<accession>A0A3M7R009</accession>
<reference evidence="1 2" key="1">
    <citation type="journal article" date="2018" name="Sci. Rep.">
        <title>Genomic signatures of local adaptation to the degree of environmental predictability in rotifers.</title>
        <authorList>
            <person name="Franch-Gras L."/>
            <person name="Hahn C."/>
            <person name="Garcia-Roger E.M."/>
            <person name="Carmona M.J."/>
            <person name="Serra M."/>
            <person name="Gomez A."/>
        </authorList>
    </citation>
    <scope>NUCLEOTIDE SEQUENCE [LARGE SCALE GENOMIC DNA]</scope>
    <source>
        <strain evidence="1">HYR1</strain>
    </source>
</reference>
<dbReference type="AlphaFoldDB" id="A0A3M7R009"/>
<evidence type="ECO:0000313" key="1">
    <source>
        <dbReference type="EMBL" id="RNA16883.1"/>
    </source>
</evidence>
<comment type="caution">
    <text evidence="1">The sequence shown here is derived from an EMBL/GenBank/DDBJ whole genome shotgun (WGS) entry which is preliminary data.</text>
</comment>
<name>A0A3M7R009_BRAPC</name>
<evidence type="ECO:0000313" key="2">
    <source>
        <dbReference type="Proteomes" id="UP000276133"/>
    </source>
</evidence>
<dbReference type="EMBL" id="REGN01004599">
    <property type="protein sequence ID" value="RNA16883.1"/>
    <property type="molecule type" value="Genomic_DNA"/>
</dbReference>
<keyword evidence="2" id="KW-1185">Reference proteome</keyword>
<dbReference type="Proteomes" id="UP000276133">
    <property type="component" value="Unassembled WGS sequence"/>
</dbReference>
<proteinExistence type="predicted"/>
<protein>
    <submittedName>
        <fullName evidence="1">Uncharacterized protein</fullName>
    </submittedName>
</protein>
<organism evidence="1 2">
    <name type="scientific">Brachionus plicatilis</name>
    <name type="common">Marine rotifer</name>
    <name type="synonym">Brachionus muelleri</name>
    <dbReference type="NCBI Taxonomy" id="10195"/>
    <lineage>
        <taxon>Eukaryota</taxon>
        <taxon>Metazoa</taxon>
        <taxon>Spiralia</taxon>
        <taxon>Gnathifera</taxon>
        <taxon>Rotifera</taxon>
        <taxon>Eurotatoria</taxon>
        <taxon>Monogononta</taxon>
        <taxon>Pseudotrocha</taxon>
        <taxon>Ploima</taxon>
        <taxon>Brachionidae</taxon>
        <taxon>Brachionus</taxon>
    </lineage>
</organism>
<gene>
    <name evidence="1" type="ORF">BpHYR1_003194</name>
</gene>